<name>A0A699Z2G1_HAELA</name>
<reference evidence="1 2" key="1">
    <citation type="submission" date="2020-02" db="EMBL/GenBank/DDBJ databases">
        <title>Draft genome sequence of Haematococcus lacustris strain NIES-144.</title>
        <authorList>
            <person name="Morimoto D."/>
            <person name="Nakagawa S."/>
            <person name="Yoshida T."/>
            <person name="Sawayama S."/>
        </authorList>
    </citation>
    <scope>NUCLEOTIDE SEQUENCE [LARGE SCALE GENOMIC DNA]</scope>
    <source>
        <strain evidence="1 2">NIES-144</strain>
    </source>
</reference>
<dbReference type="EMBL" id="BLLF01001045">
    <property type="protein sequence ID" value="GFH16743.1"/>
    <property type="molecule type" value="Genomic_DNA"/>
</dbReference>
<accession>A0A699Z2G1</accession>
<feature type="non-terminal residue" evidence="1">
    <location>
        <position position="134"/>
    </location>
</feature>
<proteinExistence type="predicted"/>
<feature type="non-terminal residue" evidence="1">
    <location>
        <position position="1"/>
    </location>
</feature>
<comment type="caution">
    <text evidence="1">The sequence shown here is derived from an EMBL/GenBank/DDBJ whole genome shotgun (WGS) entry which is preliminary data.</text>
</comment>
<dbReference type="AlphaFoldDB" id="A0A699Z2G1"/>
<organism evidence="1 2">
    <name type="scientific">Haematococcus lacustris</name>
    <name type="common">Green alga</name>
    <name type="synonym">Haematococcus pluvialis</name>
    <dbReference type="NCBI Taxonomy" id="44745"/>
    <lineage>
        <taxon>Eukaryota</taxon>
        <taxon>Viridiplantae</taxon>
        <taxon>Chlorophyta</taxon>
        <taxon>core chlorophytes</taxon>
        <taxon>Chlorophyceae</taxon>
        <taxon>CS clade</taxon>
        <taxon>Chlamydomonadales</taxon>
        <taxon>Haematococcaceae</taxon>
        <taxon>Haematococcus</taxon>
    </lineage>
</organism>
<keyword evidence="2" id="KW-1185">Reference proteome</keyword>
<sequence length="134" mass="13797">TSRPTDPRRPFLVLYDVTDDALPPNDAQQVRRRVQVVCPESESMCPDPDDPSLLSCTFNGVCGLGQGGSGTTASSPAPLGSTATVAPRLQLLGPLSVAVNAGTPYQPCTGGQTMKCDQGAVASGTTYGDLTSQI</sequence>
<dbReference type="Proteomes" id="UP000485058">
    <property type="component" value="Unassembled WGS sequence"/>
</dbReference>
<evidence type="ECO:0000313" key="1">
    <source>
        <dbReference type="EMBL" id="GFH16743.1"/>
    </source>
</evidence>
<evidence type="ECO:0000313" key="2">
    <source>
        <dbReference type="Proteomes" id="UP000485058"/>
    </source>
</evidence>
<gene>
    <name evidence="1" type="ORF">HaLaN_13227</name>
</gene>
<protein>
    <submittedName>
        <fullName evidence="1">PKD_channel domain-containing protein</fullName>
    </submittedName>
</protein>